<feature type="compositionally biased region" description="Polar residues" evidence="1">
    <location>
        <begin position="113"/>
        <end position="130"/>
    </location>
</feature>
<name>A0A0A9XW54_LYGHE</name>
<gene>
    <name evidence="2" type="primary">bel2</name>
    <name evidence="2" type="ORF">CM83_16775</name>
    <name evidence="3" type="ORF">g.92588</name>
</gene>
<dbReference type="AlphaFoldDB" id="A0A0A9XW54"/>
<reference evidence="2" key="1">
    <citation type="journal article" date="2014" name="PLoS ONE">
        <title>Transcriptome-Based Identification of ABC Transporters in the Western Tarnished Plant Bug Lygus hesperus.</title>
        <authorList>
            <person name="Hull J.J."/>
            <person name="Chaney K."/>
            <person name="Geib S.M."/>
            <person name="Fabrick J.A."/>
            <person name="Brent C.S."/>
            <person name="Walsh D."/>
            <person name="Lavine L.C."/>
        </authorList>
    </citation>
    <scope>NUCLEOTIDE SEQUENCE</scope>
</reference>
<organism evidence="2">
    <name type="scientific">Lygus hesperus</name>
    <name type="common">Western plant bug</name>
    <dbReference type="NCBI Taxonomy" id="30085"/>
    <lineage>
        <taxon>Eukaryota</taxon>
        <taxon>Metazoa</taxon>
        <taxon>Ecdysozoa</taxon>
        <taxon>Arthropoda</taxon>
        <taxon>Hexapoda</taxon>
        <taxon>Insecta</taxon>
        <taxon>Pterygota</taxon>
        <taxon>Neoptera</taxon>
        <taxon>Paraneoptera</taxon>
        <taxon>Hemiptera</taxon>
        <taxon>Heteroptera</taxon>
        <taxon>Panheteroptera</taxon>
        <taxon>Cimicomorpha</taxon>
        <taxon>Miridae</taxon>
        <taxon>Mirini</taxon>
        <taxon>Lygus</taxon>
    </lineage>
</organism>
<reference evidence="3" key="3">
    <citation type="journal article" date="2016" name="Gigascience">
        <title>De novo construction of an expanded transcriptome assembly for the western tarnished plant bug, Lygus hesperus.</title>
        <authorList>
            <person name="Tassone E.E."/>
            <person name="Geib S.M."/>
            <person name="Hall B."/>
            <person name="Fabrick J.A."/>
            <person name="Brent C.S."/>
            <person name="Hull J.J."/>
        </authorList>
    </citation>
    <scope>NUCLEOTIDE SEQUENCE</scope>
</reference>
<evidence type="ECO:0000313" key="2">
    <source>
        <dbReference type="EMBL" id="JAG24129.1"/>
    </source>
</evidence>
<evidence type="ECO:0000313" key="3">
    <source>
        <dbReference type="EMBL" id="JAQ04026.1"/>
    </source>
</evidence>
<reference evidence="2" key="2">
    <citation type="submission" date="2014-07" db="EMBL/GenBank/DDBJ databases">
        <authorList>
            <person name="Hull J."/>
        </authorList>
    </citation>
    <scope>NUCLEOTIDE SEQUENCE</scope>
</reference>
<protein>
    <submittedName>
        <fullName evidence="2">Protein Bel-2</fullName>
    </submittedName>
</protein>
<proteinExistence type="predicted"/>
<feature type="region of interest" description="Disordered" evidence="1">
    <location>
        <begin position="113"/>
        <end position="136"/>
    </location>
</feature>
<dbReference type="EMBL" id="GDHC01014603">
    <property type="protein sequence ID" value="JAQ04026.1"/>
    <property type="molecule type" value="Transcribed_RNA"/>
</dbReference>
<accession>A0A0A9XW54</accession>
<evidence type="ECO:0000256" key="1">
    <source>
        <dbReference type="SAM" id="MobiDB-lite"/>
    </source>
</evidence>
<sequence length="136" mass="16154">MQAQERKRRESMQLAQGRQALKKKHLDLLREYHERQFFYWFERASERLQYMMHIPYISQSEIHEHVEKELNKYVTGSTQPYPLNFIGQLPLLEDKQGNVVEVHASLVTNHMSEGAETQTRVYEPPSSTTMSEEKLM</sequence>
<dbReference type="EMBL" id="GBHO01019475">
    <property type="protein sequence ID" value="JAG24129.1"/>
    <property type="molecule type" value="Transcribed_RNA"/>
</dbReference>